<keyword evidence="9" id="KW-1185">Reference proteome</keyword>
<dbReference type="PROSITE" id="PS51296">
    <property type="entry name" value="RIESKE"/>
    <property type="match status" value="1"/>
</dbReference>
<keyword evidence="4" id="KW-0411">Iron-sulfur</keyword>
<dbReference type="InterPro" id="IPR036922">
    <property type="entry name" value="Rieske_2Fe-2S_sf"/>
</dbReference>
<keyword evidence="1" id="KW-0001">2Fe-2S</keyword>
<keyword evidence="8" id="KW-0560">Oxidoreductase</keyword>
<dbReference type="Gene3D" id="2.102.10.10">
    <property type="entry name" value="Rieske [2Fe-2S] iron-sulphur domain"/>
    <property type="match status" value="1"/>
</dbReference>
<evidence type="ECO:0000256" key="1">
    <source>
        <dbReference type="ARBA" id="ARBA00022714"/>
    </source>
</evidence>
<dbReference type="RefSeq" id="WP_092951492.1">
    <property type="nucleotide sequence ID" value="NZ_FOMQ01000005.1"/>
</dbReference>
<dbReference type="SUPFAM" id="SSF50022">
    <property type="entry name" value="ISP domain"/>
    <property type="match status" value="1"/>
</dbReference>
<name>A0A1I1UWJ4_9BURK</name>
<organism evidence="8 9">
    <name type="scientific">Paracidovorax konjaci</name>
    <dbReference type="NCBI Taxonomy" id="32040"/>
    <lineage>
        <taxon>Bacteria</taxon>
        <taxon>Pseudomonadati</taxon>
        <taxon>Pseudomonadota</taxon>
        <taxon>Betaproteobacteria</taxon>
        <taxon>Burkholderiales</taxon>
        <taxon>Comamonadaceae</taxon>
        <taxon>Paracidovorax</taxon>
    </lineage>
</organism>
<evidence type="ECO:0000256" key="4">
    <source>
        <dbReference type="ARBA" id="ARBA00023014"/>
    </source>
</evidence>
<dbReference type="GO" id="GO:0046872">
    <property type="term" value="F:metal ion binding"/>
    <property type="evidence" value="ECO:0007669"/>
    <property type="project" value="UniProtKB-KW"/>
</dbReference>
<dbReference type="OrthoDB" id="9800167at2"/>
<keyword evidence="2" id="KW-0479">Metal-binding</keyword>
<accession>A0A1I1UWJ4</accession>
<comment type="similarity">
    <text evidence="6">Belongs to the bacterial ring-hydroxylating dioxygenase ferredoxin component family.</text>
</comment>
<dbReference type="PANTHER" id="PTHR21496:SF0">
    <property type="entry name" value="RIESKE DOMAIN-CONTAINING PROTEIN"/>
    <property type="match status" value="1"/>
</dbReference>
<evidence type="ECO:0000313" key="9">
    <source>
        <dbReference type="Proteomes" id="UP000199517"/>
    </source>
</evidence>
<evidence type="ECO:0000256" key="5">
    <source>
        <dbReference type="ARBA" id="ARBA00034078"/>
    </source>
</evidence>
<sequence length="109" mass="11746">MTAIDTGWTEAAALDDVPQDDVVGVSVGGRDVALYAVEGEVFATDNLCTHGNARLCDGFLEGHEIECPLHQGRFDVRDGRALCAPLTQGLRTYPVRIEQGKVYLQLEGA</sequence>
<evidence type="ECO:0000259" key="7">
    <source>
        <dbReference type="PROSITE" id="PS51296"/>
    </source>
</evidence>
<dbReference type="EMBL" id="FOMQ01000005">
    <property type="protein sequence ID" value="SFD72400.1"/>
    <property type="molecule type" value="Genomic_DNA"/>
</dbReference>
<gene>
    <name evidence="8" type="ORF">SAMN04489710_105179</name>
</gene>
<keyword evidence="3" id="KW-0408">Iron</keyword>
<dbReference type="GO" id="GO:0051213">
    <property type="term" value="F:dioxygenase activity"/>
    <property type="evidence" value="ECO:0007669"/>
    <property type="project" value="UniProtKB-KW"/>
</dbReference>
<dbReference type="Proteomes" id="UP000199517">
    <property type="component" value="Unassembled WGS sequence"/>
</dbReference>
<dbReference type="AlphaFoldDB" id="A0A1I1UWJ4"/>
<dbReference type="InterPro" id="IPR017941">
    <property type="entry name" value="Rieske_2Fe-2S"/>
</dbReference>
<evidence type="ECO:0000256" key="3">
    <source>
        <dbReference type="ARBA" id="ARBA00023004"/>
    </source>
</evidence>
<reference evidence="9" key="1">
    <citation type="submission" date="2016-10" db="EMBL/GenBank/DDBJ databases">
        <authorList>
            <person name="Varghese N."/>
            <person name="Submissions S."/>
        </authorList>
    </citation>
    <scope>NUCLEOTIDE SEQUENCE [LARGE SCALE GENOMIC DNA]</scope>
    <source>
        <strain evidence="9">DSM 7481</strain>
    </source>
</reference>
<dbReference type="Pfam" id="PF00355">
    <property type="entry name" value="Rieske"/>
    <property type="match status" value="1"/>
</dbReference>
<proteinExistence type="inferred from homology"/>
<dbReference type="CDD" id="cd03528">
    <property type="entry name" value="Rieske_RO_ferredoxin"/>
    <property type="match status" value="1"/>
</dbReference>
<dbReference type="STRING" id="32040.SAMN04489710_105179"/>
<evidence type="ECO:0000256" key="2">
    <source>
        <dbReference type="ARBA" id="ARBA00022723"/>
    </source>
</evidence>
<feature type="domain" description="Rieske" evidence="7">
    <location>
        <begin position="8"/>
        <end position="104"/>
    </location>
</feature>
<protein>
    <submittedName>
        <fullName evidence="8">Naphthalene 1,2-dioxygenase system ferredoxin subunit</fullName>
    </submittedName>
</protein>
<evidence type="ECO:0000256" key="6">
    <source>
        <dbReference type="ARBA" id="ARBA00038001"/>
    </source>
</evidence>
<dbReference type="PANTHER" id="PTHR21496">
    <property type="entry name" value="FERREDOXIN-RELATED"/>
    <property type="match status" value="1"/>
</dbReference>
<comment type="cofactor">
    <cofactor evidence="5">
        <name>[2Fe-2S] cluster</name>
        <dbReference type="ChEBI" id="CHEBI:190135"/>
    </cofactor>
</comment>
<evidence type="ECO:0000313" key="8">
    <source>
        <dbReference type="EMBL" id="SFD72400.1"/>
    </source>
</evidence>
<keyword evidence="8" id="KW-0223">Dioxygenase</keyword>
<dbReference type="GO" id="GO:0051537">
    <property type="term" value="F:2 iron, 2 sulfur cluster binding"/>
    <property type="evidence" value="ECO:0007669"/>
    <property type="project" value="UniProtKB-KW"/>
</dbReference>